<organism evidence="2 3">
    <name type="scientific">Bacillus coahuilensis p1.1.43</name>
    <dbReference type="NCBI Taxonomy" id="1150625"/>
    <lineage>
        <taxon>Bacteria</taxon>
        <taxon>Bacillati</taxon>
        <taxon>Bacillota</taxon>
        <taxon>Bacilli</taxon>
        <taxon>Bacillales</taxon>
        <taxon>Bacillaceae</taxon>
        <taxon>Bacillus</taxon>
    </lineage>
</organism>
<dbReference type="EMBL" id="LDYG01000042">
    <property type="protein sequence ID" value="KUP05158.1"/>
    <property type="molecule type" value="Genomic_DNA"/>
</dbReference>
<name>A0A147K5X0_9BACI</name>
<proteinExistence type="predicted"/>
<sequence>MLLYVHIVFATVVMATIVYLYGEMIHSFYKRHKLGELHYPQDQVVSFSSVGLPVQLKTLTHRSNFFVVIFLHLVIIGTLILWIYNIWIHPFYLGFTLAALPYLLLFKYVVEVRENGLIINGFMFNWNEIEEVEWVPKNDTKSLVILFHKRKILFKRYMSKPLPTILADELDKNIKRYWH</sequence>
<protein>
    <submittedName>
        <fullName evidence="2">Uncharacterized protein</fullName>
    </submittedName>
</protein>
<keyword evidence="3" id="KW-1185">Reference proteome</keyword>
<evidence type="ECO:0000313" key="2">
    <source>
        <dbReference type="EMBL" id="KUP05158.1"/>
    </source>
</evidence>
<comment type="caution">
    <text evidence="2">The sequence shown here is derived from an EMBL/GenBank/DDBJ whole genome shotgun (WGS) entry which is preliminary data.</text>
</comment>
<feature type="transmembrane region" description="Helical" evidence="1">
    <location>
        <begin position="6"/>
        <end position="22"/>
    </location>
</feature>
<dbReference type="PATRIC" id="fig|1150625.3.peg.2718"/>
<accession>A0A147K5X0</accession>
<keyword evidence="1" id="KW-0472">Membrane</keyword>
<keyword evidence="1" id="KW-1133">Transmembrane helix</keyword>
<keyword evidence="1" id="KW-0812">Transmembrane</keyword>
<dbReference type="Proteomes" id="UP000074108">
    <property type="component" value="Unassembled WGS sequence"/>
</dbReference>
<feature type="transmembrane region" description="Helical" evidence="1">
    <location>
        <begin position="65"/>
        <end position="84"/>
    </location>
</feature>
<evidence type="ECO:0000256" key="1">
    <source>
        <dbReference type="SAM" id="Phobius"/>
    </source>
</evidence>
<evidence type="ECO:0000313" key="3">
    <source>
        <dbReference type="Proteomes" id="UP000074108"/>
    </source>
</evidence>
<dbReference type="RefSeq" id="WP_059351594.1">
    <property type="nucleotide sequence ID" value="NZ_LDYG01000042.1"/>
</dbReference>
<feature type="transmembrane region" description="Helical" evidence="1">
    <location>
        <begin position="90"/>
        <end position="110"/>
    </location>
</feature>
<gene>
    <name evidence="2" type="ORF">Q75_12920</name>
</gene>
<reference evidence="2 3" key="1">
    <citation type="journal article" date="2016" name="Front. Microbiol.">
        <title>Microevolution Analysis of Bacillus coahuilensis Unveils Differences in Phosphorus Acquisition Strategies and Their Regulation.</title>
        <authorList>
            <person name="Gomez-Lunar Z."/>
            <person name="Hernandez-Gonzalez I."/>
            <person name="Rodriguez-Torres M.D."/>
            <person name="Souza V."/>
            <person name="Olmedo-Alvarez G."/>
        </authorList>
    </citation>
    <scope>NUCLEOTIDE SEQUENCE [LARGE SCALE GENOMIC DNA]</scope>
    <source>
        <strain evidence="3">p1.1.43</strain>
    </source>
</reference>
<dbReference type="OrthoDB" id="2966542at2"/>
<dbReference type="AlphaFoldDB" id="A0A147K5X0"/>